<dbReference type="OrthoDB" id="1451921at2"/>
<dbReference type="AlphaFoldDB" id="I0KDI3"/>
<gene>
    <name evidence="2" type="ORF">FAES_4186</name>
</gene>
<feature type="region of interest" description="Disordered" evidence="1">
    <location>
        <begin position="61"/>
        <end position="86"/>
    </location>
</feature>
<organism evidence="2 3">
    <name type="scientific">Fibrella aestuarina BUZ 2</name>
    <dbReference type="NCBI Taxonomy" id="1166018"/>
    <lineage>
        <taxon>Bacteria</taxon>
        <taxon>Pseudomonadati</taxon>
        <taxon>Bacteroidota</taxon>
        <taxon>Cytophagia</taxon>
        <taxon>Cytophagales</taxon>
        <taxon>Spirosomataceae</taxon>
        <taxon>Fibrella</taxon>
    </lineage>
</organism>
<dbReference type="RefSeq" id="WP_015333285.1">
    <property type="nucleotide sequence ID" value="NC_020054.1"/>
</dbReference>
<protein>
    <recommendedName>
        <fullName evidence="4">Transmembrane anti-sigma factor</fullName>
    </recommendedName>
</protein>
<accession>I0KDI3</accession>
<evidence type="ECO:0000313" key="3">
    <source>
        <dbReference type="Proteomes" id="UP000011058"/>
    </source>
</evidence>
<evidence type="ECO:0000313" key="2">
    <source>
        <dbReference type="EMBL" id="CCH02186.1"/>
    </source>
</evidence>
<dbReference type="Gene3D" id="1.25.40.10">
    <property type="entry name" value="Tetratricopeptide repeat domain"/>
    <property type="match status" value="1"/>
</dbReference>
<name>I0KDI3_9BACT</name>
<feature type="compositionally biased region" description="Basic and acidic residues" evidence="1">
    <location>
        <begin position="61"/>
        <end position="72"/>
    </location>
</feature>
<dbReference type="KEGG" id="fae:FAES_4186"/>
<reference evidence="2 3" key="1">
    <citation type="journal article" date="2012" name="J. Bacteriol.">
        <title>Genome Sequence of Fibrella aestuarina BUZ 2T, a Filamentous Marine Bacterium.</title>
        <authorList>
            <person name="Filippini M."/>
            <person name="Qi W."/>
            <person name="Blom J."/>
            <person name="Goesmann A."/>
            <person name="Smits T.H."/>
            <person name="Bagheri H.C."/>
        </authorList>
    </citation>
    <scope>NUCLEOTIDE SEQUENCE [LARGE SCALE GENOMIC DNA]</scope>
    <source>
        <strain evidence="3">BUZ 2T</strain>
    </source>
</reference>
<dbReference type="EMBL" id="HE796683">
    <property type="protein sequence ID" value="CCH02186.1"/>
    <property type="molecule type" value="Genomic_DNA"/>
</dbReference>
<dbReference type="eggNOG" id="COG5662">
    <property type="taxonomic scope" value="Bacteria"/>
</dbReference>
<dbReference type="InterPro" id="IPR011990">
    <property type="entry name" value="TPR-like_helical_dom_sf"/>
</dbReference>
<dbReference type="HOGENOM" id="CLU_1057301_0_0_10"/>
<evidence type="ECO:0008006" key="4">
    <source>
        <dbReference type="Google" id="ProtNLM"/>
    </source>
</evidence>
<dbReference type="Proteomes" id="UP000011058">
    <property type="component" value="Chromosome"/>
</dbReference>
<keyword evidence="3" id="KW-1185">Reference proteome</keyword>
<evidence type="ECO:0000256" key="1">
    <source>
        <dbReference type="SAM" id="MobiDB-lite"/>
    </source>
</evidence>
<proteinExistence type="predicted"/>
<sequence>MPSQAQFELIEAYLNQELSPADRQSFEQAMASDDALQADVRLHRSLRMGLHGLAVEQRVKQAHERYKARPDDEATSPTAEPTPLLAPRQSAGWGRWAAAASVVLGLGVGYYFLQQPAEPTSLAYAEQSLRQNDDQLTKSLPAHLAPTERRQLLTAIEAYKTGRYDAVIDQLAIPAQDRQTEPYRHYFLGLTYLAKQQPTAAIAPLQEAVSQSTGALRQKADWFLALAYLKSEQSDLARPILNRISLDSTHPYHSLAEQLTQPKGDQAAPTEK</sequence>
<dbReference type="STRING" id="1166018.FAES_4186"/>
<dbReference type="SUPFAM" id="SSF48452">
    <property type="entry name" value="TPR-like"/>
    <property type="match status" value="1"/>
</dbReference>